<dbReference type="EMBL" id="KN833065">
    <property type="protein sequence ID" value="KIM74184.1"/>
    <property type="molecule type" value="Genomic_DNA"/>
</dbReference>
<sequence>MDEGAVQSCTKFNKQALSTGLSLRTKKEKTASQNNENENMNETHTHRVKMKDWVRKNHAEVRIPPHRPQRPTHL</sequence>
<dbReference type="HOGENOM" id="CLU_2688702_0_0_1"/>
<feature type="compositionally biased region" description="Basic and acidic residues" evidence="1">
    <location>
        <begin position="41"/>
        <end position="53"/>
    </location>
</feature>
<gene>
    <name evidence="2" type="ORF">PILCRDRAFT_711128</name>
</gene>
<evidence type="ECO:0000313" key="2">
    <source>
        <dbReference type="EMBL" id="KIM74184.1"/>
    </source>
</evidence>
<dbReference type="Proteomes" id="UP000054166">
    <property type="component" value="Unassembled WGS sequence"/>
</dbReference>
<reference evidence="3" key="2">
    <citation type="submission" date="2015-01" db="EMBL/GenBank/DDBJ databases">
        <title>Evolutionary Origins and Diversification of the Mycorrhizal Mutualists.</title>
        <authorList>
            <consortium name="DOE Joint Genome Institute"/>
            <consortium name="Mycorrhizal Genomics Consortium"/>
            <person name="Kohler A."/>
            <person name="Kuo A."/>
            <person name="Nagy L.G."/>
            <person name="Floudas D."/>
            <person name="Copeland A."/>
            <person name="Barry K.W."/>
            <person name="Cichocki N."/>
            <person name="Veneault-Fourrey C."/>
            <person name="LaButti K."/>
            <person name="Lindquist E.A."/>
            <person name="Lipzen A."/>
            <person name="Lundell T."/>
            <person name="Morin E."/>
            <person name="Murat C."/>
            <person name="Riley R."/>
            <person name="Ohm R."/>
            <person name="Sun H."/>
            <person name="Tunlid A."/>
            <person name="Henrissat B."/>
            <person name="Grigoriev I.V."/>
            <person name="Hibbett D.S."/>
            <person name="Martin F."/>
        </authorList>
    </citation>
    <scope>NUCLEOTIDE SEQUENCE [LARGE SCALE GENOMIC DNA]</scope>
    <source>
        <strain evidence="3">F 1598</strain>
    </source>
</reference>
<feature type="region of interest" description="Disordered" evidence="1">
    <location>
        <begin position="24"/>
        <end position="53"/>
    </location>
</feature>
<name>A0A0C3F290_PILCF</name>
<accession>A0A0C3F290</accession>
<dbReference type="InParanoid" id="A0A0C3F290"/>
<reference evidence="2 3" key="1">
    <citation type="submission" date="2014-04" db="EMBL/GenBank/DDBJ databases">
        <authorList>
            <consortium name="DOE Joint Genome Institute"/>
            <person name="Kuo A."/>
            <person name="Tarkka M."/>
            <person name="Buscot F."/>
            <person name="Kohler A."/>
            <person name="Nagy L.G."/>
            <person name="Floudas D."/>
            <person name="Copeland A."/>
            <person name="Barry K.W."/>
            <person name="Cichocki N."/>
            <person name="Veneault-Fourrey C."/>
            <person name="LaButti K."/>
            <person name="Lindquist E.A."/>
            <person name="Lipzen A."/>
            <person name="Lundell T."/>
            <person name="Morin E."/>
            <person name="Murat C."/>
            <person name="Sun H."/>
            <person name="Tunlid A."/>
            <person name="Henrissat B."/>
            <person name="Grigoriev I.V."/>
            <person name="Hibbett D.S."/>
            <person name="Martin F."/>
            <person name="Nordberg H.P."/>
            <person name="Cantor M.N."/>
            <person name="Hua S.X."/>
        </authorList>
    </citation>
    <scope>NUCLEOTIDE SEQUENCE [LARGE SCALE GENOMIC DNA]</scope>
    <source>
        <strain evidence="2 3">F 1598</strain>
    </source>
</reference>
<keyword evidence="3" id="KW-1185">Reference proteome</keyword>
<dbReference type="AlphaFoldDB" id="A0A0C3F290"/>
<evidence type="ECO:0000313" key="3">
    <source>
        <dbReference type="Proteomes" id="UP000054166"/>
    </source>
</evidence>
<evidence type="ECO:0000256" key="1">
    <source>
        <dbReference type="SAM" id="MobiDB-lite"/>
    </source>
</evidence>
<protein>
    <submittedName>
        <fullName evidence="2">Uncharacterized protein</fullName>
    </submittedName>
</protein>
<proteinExistence type="predicted"/>
<organism evidence="2 3">
    <name type="scientific">Piloderma croceum (strain F 1598)</name>
    <dbReference type="NCBI Taxonomy" id="765440"/>
    <lineage>
        <taxon>Eukaryota</taxon>
        <taxon>Fungi</taxon>
        <taxon>Dikarya</taxon>
        <taxon>Basidiomycota</taxon>
        <taxon>Agaricomycotina</taxon>
        <taxon>Agaricomycetes</taxon>
        <taxon>Agaricomycetidae</taxon>
        <taxon>Atheliales</taxon>
        <taxon>Atheliaceae</taxon>
        <taxon>Piloderma</taxon>
    </lineage>
</organism>